<evidence type="ECO:0000313" key="1">
    <source>
        <dbReference type="EMBL" id="GAU17018.1"/>
    </source>
</evidence>
<organism evidence="1 2">
    <name type="scientific">Trifolium subterraneum</name>
    <name type="common">Subterranean clover</name>
    <dbReference type="NCBI Taxonomy" id="3900"/>
    <lineage>
        <taxon>Eukaryota</taxon>
        <taxon>Viridiplantae</taxon>
        <taxon>Streptophyta</taxon>
        <taxon>Embryophyta</taxon>
        <taxon>Tracheophyta</taxon>
        <taxon>Spermatophyta</taxon>
        <taxon>Magnoliopsida</taxon>
        <taxon>eudicotyledons</taxon>
        <taxon>Gunneridae</taxon>
        <taxon>Pentapetalae</taxon>
        <taxon>rosids</taxon>
        <taxon>fabids</taxon>
        <taxon>Fabales</taxon>
        <taxon>Fabaceae</taxon>
        <taxon>Papilionoideae</taxon>
        <taxon>50 kb inversion clade</taxon>
        <taxon>NPAAA clade</taxon>
        <taxon>Hologalegina</taxon>
        <taxon>IRL clade</taxon>
        <taxon>Trifolieae</taxon>
        <taxon>Trifolium</taxon>
    </lineage>
</organism>
<accession>A0A2Z6MG23</accession>
<gene>
    <name evidence="1" type="ORF">TSUD_37760</name>
</gene>
<keyword evidence="2" id="KW-1185">Reference proteome</keyword>
<protein>
    <submittedName>
        <fullName evidence="1">Uncharacterized protein</fullName>
    </submittedName>
</protein>
<evidence type="ECO:0000313" key="2">
    <source>
        <dbReference type="Proteomes" id="UP000242715"/>
    </source>
</evidence>
<proteinExistence type="predicted"/>
<dbReference type="Proteomes" id="UP000242715">
    <property type="component" value="Unassembled WGS sequence"/>
</dbReference>
<reference evidence="2" key="1">
    <citation type="journal article" date="2017" name="Front. Plant Sci.">
        <title>Climate Clever Clovers: New Paradigm to Reduce the Environmental Footprint of Ruminants by Breeding Low Methanogenic Forages Utilizing Haplotype Variation.</title>
        <authorList>
            <person name="Kaur P."/>
            <person name="Appels R."/>
            <person name="Bayer P.E."/>
            <person name="Keeble-Gagnere G."/>
            <person name="Wang J."/>
            <person name="Hirakawa H."/>
            <person name="Shirasawa K."/>
            <person name="Vercoe P."/>
            <person name="Stefanova K."/>
            <person name="Durmic Z."/>
            <person name="Nichols P."/>
            <person name="Revell C."/>
            <person name="Isobe S.N."/>
            <person name="Edwards D."/>
            <person name="Erskine W."/>
        </authorList>
    </citation>
    <scope>NUCLEOTIDE SEQUENCE [LARGE SCALE GENOMIC DNA]</scope>
    <source>
        <strain evidence="2">cv. Daliak</strain>
    </source>
</reference>
<sequence length="107" mass="12564">MKIEGDVSGDRFKHNVSNMMGNAKCLRFRHEIWTGHVCLKNMYPQLFRKALRPGDMIAYVGLWHEHKWSWQMLWAEELTLAKKDAATELSCPLKSISLSLDFLDRKR</sequence>
<dbReference type="AlphaFoldDB" id="A0A2Z6MG23"/>
<name>A0A2Z6MG23_TRISU</name>
<dbReference type="EMBL" id="DF973165">
    <property type="protein sequence ID" value="GAU17018.1"/>
    <property type="molecule type" value="Genomic_DNA"/>
</dbReference>